<proteinExistence type="predicted"/>
<dbReference type="Pfam" id="PF16087">
    <property type="entry name" value="DUF4817"/>
    <property type="match status" value="1"/>
</dbReference>
<reference evidence="2 3" key="1">
    <citation type="journal article" date="2019" name="Sci. Rep.">
        <title>Orb-weaving spider Araneus ventricosus genome elucidates the spidroin gene catalogue.</title>
        <authorList>
            <person name="Kono N."/>
            <person name="Nakamura H."/>
            <person name="Ohtoshi R."/>
            <person name="Moran D.A.P."/>
            <person name="Shinohara A."/>
            <person name="Yoshida Y."/>
            <person name="Fujiwara M."/>
            <person name="Mori M."/>
            <person name="Tomita M."/>
            <person name="Arakawa K."/>
        </authorList>
    </citation>
    <scope>NUCLEOTIDE SEQUENCE [LARGE SCALE GENOMIC DNA]</scope>
</reference>
<dbReference type="Proteomes" id="UP000499080">
    <property type="component" value="Unassembled WGS sequence"/>
</dbReference>
<dbReference type="InterPro" id="IPR036397">
    <property type="entry name" value="RNaseH_sf"/>
</dbReference>
<dbReference type="EMBL" id="BGPR01016361">
    <property type="protein sequence ID" value="GBN72708.1"/>
    <property type="molecule type" value="Genomic_DNA"/>
</dbReference>
<keyword evidence="3" id="KW-1185">Reference proteome</keyword>
<sequence>MRTERPTYSPETTTTTIKRMFLLGCTLKQRVMEKFGVNEYCEMLLIYDECGREAKLAARLYRERFPEGTHPTRQTILKVLKHLRETDCVTSRLRVRRPRNVGRKVQPEDLLAYDLAHPPSRTNMISEKCSLSKSRVWTILKESGAHPYIKWKYEACFSRNVHTCSLENRKYTVEFRHQLRWSINVWCESFNHRLIGPVFDEGTLTAQRYLKLLQDVITDFLENLPLHQLRNVWFQHDDAPPHKIPNFKQYLI</sequence>
<protein>
    <recommendedName>
        <fullName evidence="1">DUF4817 domain-containing protein</fullName>
    </recommendedName>
</protein>
<comment type="caution">
    <text evidence="2">The sequence shown here is derived from an EMBL/GenBank/DDBJ whole genome shotgun (WGS) entry which is preliminary data.</text>
</comment>
<accession>A0A4Y2RAD4</accession>
<dbReference type="GO" id="GO:0003676">
    <property type="term" value="F:nucleic acid binding"/>
    <property type="evidence" value="ECO:0007669"/>
    <property type="project" value="InterPro"/>
</dbReference>
<dbReference type="Gene3D" id="3.30.420.10">
    <property type="entry name" value="Ribonuclease H-like superfamily/Ribonuclease H"/>
    <property type="match status" value="1"/>
</dbReference>
<gene>
    <name evidence="2" type="ORF">AVEN_57193_1</name>
</gene>
<evidence type="ECO:0000259" key="1">
    <source>
        <dbReference type="Pfam" id="PF16087"/>
    </source>
</evidence>
<dbReference type="PANTHER" id="PTHR47326">
    <property type="entry name" value="TRANSPOSABLE ELEMENT TC3 TRANSPOSASE-LIKE PROTEIN"/>
    <property type="match status" value="1"/>
</dbReference>
<dbReference type="PANTHER" id="PTHR47326:SF1">
    <property type="entry name" value="HTH PSQ-TYPE DOMAIN-CONTAINING PROTEIN"/>
    <property type="match status" value="1"/>
</dbReference>
<name>A0A4Y2RAD4_ARAVE</name>
<dbReference type="InterPro" id="IPR032135">
    <property type="entry name" value="DUF4817"/>
</dbReference>
<dbReference type="AlphaFoldDB" id="A0A4Y2RAD4"/>
<organism evidence="2 3">
    <name type="scientific">Araneus ventricosus</name>
    <name type="common">Orbweaver spider</name>
    <name type="synonym">Epeira ventricosa</name>
    <dbReference type="NCBI Taxonomy" id="182803"/>
    <lineage>
        <taxon>Eukaryota</taxon>
        <taxon>Metazoa</taxon>
        <taxon>Ecdysozoa</taxon>
        <taxon>Arthropoda</taxon>
        <taxon>Chelicerata</taxon>
        <taxon>Arachnida</taxon>
        <taxon>Araneae</taxon>
        <taxon>Araneomorphae</taxon>
        <taxon>Entelegynae</taxon>
        <taxon>Araneoidea</taxon>
        <taxon>Araneidae</taxon>
        <taxon>Araneus</taxon>
    </lineage>
</organism>
<evidence type="ECO:0000313" key="2">
    <source>
        <dbReference type="EMBL" id="GBN72708.1"/>
    </source>
</evidence>
<feature type="domain" description="DUF4817" evidence="1">
    <location>
        <begin position="38"/>
        <end position="86"/>
    </location>
</feature>
<evidence type="ECO:0000313" key="3">
    <source>
        <dbReference type="Proteomes" id="UP000499080"/>
    </source>
</evidence>